<evidence type="ECO:0000313" key="5">
    <source>
        <dbReference type="Proteomes" id="UP000316545"/>
    </source>
</evidence>
<comment type="similarity">
    <text evidence="1">Belongs to the ParB family.</text>
</comment>
<dbReference type="Gene3D" id="1.10.10.2830">
    <property type="match status" value="1"/>
</dbReference>
<name>A0A560F1X4_9PROT</name>
<dbReference type="SUPFAM" id="SSF47413">
    <property type="entry name" value="lambda repressor-like DNA-binding domains"/>
    <property type="match status" value="1"/>
</dbReference>
<proteinExistence type="inferred from homology"/>
<dbReference type="PANTHER" id="PTHR33375:SF7">
    <property type="entry name" value="CHROMOSOME 2-PARTITIONING PROTEIN PARB-RELATED"/>
    <property type="match status" value="1"/>
</dbReference>
<dbReference type="SUPFAM" id="SSF110849">
    <property type="entry name" value="ParB/Sulfiredoxin"/>
    <property type="match status" value="1"/>
</dbReference>
<dbReference type="InterPro" id="IPR004437">
    <property type="entry name" value="ParB/RepB/Spo0J"/>
</dbReference>
<dbReference type="InterPro" id="IPR001387">
    <property type="entry name" value="Cro/C1-type_HTH"/>
</dbReference>
<keyword evidence="5" id="KW-1185">Reference proteome</keyword>
<evidence type="ECO:0000256" key="1">
    <source>
        <dbReference type="ARBA" id="ARBA00006295"/>
    </source>
</evidence>
<organism evidence="4 5">
    <name type="scientific">Nitrospirillum amazonense</name>
    <dbReference type="NCBI Taxonomy" id="28077"/>
    <lineage>
        <taxon>Bacteria</taxon>
        <taxon>Pseudomonadati</taxon>
        <taxon>Pseudomonadota</taxon>
        <taxon>Alphaproteobacteria</taxon>
        <taxon>Rhodospirillales</taxon>
        <taxon>Azospirillaceae</taxon>
        <taxon>Nitrospirillum</taxon>
    </lineage>
</organism>
<dbReference type="PROSITE" id="PS50943">
    <property type="entry name" value="HTH_CROC1"/>
    <property type="match status" value="1"/>
</dbReference>
<dbReference type="PANTHER" id="PTHR33375">
    <property type="entry name" value="CHROMOSOME-PARTITIONING PROTEIN PARB-RELATED"/>
    <property type="match status" value="1"/>
</dbReference>
<dbReference type="SMART" id="SM00470">
    <property type="entry name" value="ParB"/>
    <property type="match status" value="1"/>
</dbReference>
<evidence type="ECO:0000259" key="3">
    <source>
        <dbReference type="PROSITE" id="PS50943"/>
    </source>
</evidence>
<dbReference type="Gene3D" id="3.90.1530.30">
    <property type="match status" value="1"/>
</dbReference>
<feature type="domain" description="HTH cro/C1-type" evidence="3">
    <location>
        <begin position="27"/>
        <end position="69"/>
    </location>
</feature>
<dbReference type="InterPro" id="IPR050336">
    <property type="entry name" value="Chromosome_partition/occlusion"/>
</dbReference>
<dbReference type="InterPro" id="IPR041468">
    <property type="entry name" value="HTH_ParB/Spo0J"/>
</dbReference>
<evidence type="ECO:0000313" key="4">
    <source>
        <dbReference type="EMBL" id="TWB15623.1"/>
    </source>
</evidence>
<dbReference type="Gene3D" id="1.10.260.40">
    <property type="entry name" value="lambda repressor-like DNA-binding domains"/>
    <property type="match status" value="1"/>
</dbReference>
<dbReference type="GO" id="GO:0003677">
    <property type="term" value="F:DNA binding"/>
    <property type="evidence" value="ECO:0007669"/>
    <property type="project" value="InterPro"/>
</dbReference>
<dbReference type="NCBIfam" id="TIGR00180">
    <property type="entry name" value="parB_part"/>
    <property type="match status" value="1"/>
</dbReference>
<comment type="caution">
    <text evidence="4">The sequence shown here is derived from an EMBL/GenBank/DDBJ whole genome shotgun (WGS) entry which is preliminary data.</text>
</comment>
<dbReference type="GO" id="GO:0007059">
    <property type="term" value="P:chromosome segregation"/>
    <property type="evidence" value="ECO:0007669"/>
    <property type="project" value="TreeGrafter"/>
</dbReference>
<feature type="region of interest" description="Disordered" evidence="2">
    <location>
        <begin position="306"/>
        <end position="325"/>
    </location>
</feature>
<dbReference type="InterPro" id="IPR010982">
    <property type="entry name" value="Lambda_DNA-bd_dom_sf"/>
</dbReference>
<evidence type="ECO:0000256" key="2">
    <source>
        <dbReference type="SAM" id="MobiDB-lite"/>
    </source>
</evidence>
<dbReference type="AlphaFoldDB" id="A0A560F1X4"/>
<accession>A0A560F1X4</accession>
<dbReference type="GO" id="GO:0005694">
    <property type="term" value="C:chromosome"/>
    <property type="evidence" value="ECO:0007669"/>
    <property type="project" value="TreeGrafter"/>
</dbReference>
<sequence length="624" mass="67508">MTSELSPLGQRVAAAMAALPNASVRGLARDAGLSSHSELSRLLNGKRQDLELDTLRKLAPVLGVTLGYLTGDADLDRPGATGADEPESGVRMVPISKLVASPLNPRKRFDQDAIEELASSIMAEGVLQNLTARQHPDSVGFYEVFVGGRRLRALQFLVEREMQDEGFLVPVKVVNADDRAVLAIATAENVARRDMHPLEEGDAFIAMERSGTSLDQLAEMFGKTRRWVQLRMQMARDLSDSVKELFFRGQVNPEMARELMRLPADQQDHHARQIEMGGDGYATAVELRDRITEYDVWHAPKAAEPRGLLDTLGPPPTSAPEAQRAETMEASRPLGGTAADLAAGNAIYDRFAPTIPRGDVRMVEAPSAMPGPSLMSPQLRAYVDRVKTQAVQMTVYGHARMAMVLACVGMLDSDPGILLRSGTPGARRAVHPHLAMSLDQLRTQRSDLAAALMPIRAETEDGRASPRPDGTADLVRALLALPDGDLRVLFVCLVAARAYAGGNVAGGDSPAIVAAWAADMGNMASHWQIDADYLALLDLHRLRRLAITIGMAEAGRHHRFTSPVPVADLKRWDAPQLRTAIADFVDANDVRTIPAEFRFGAYPDIAAAMTEEAAKADAVLNGGK</sequence>
<dbReference type="InterPro" id="IPR036086">
    <property type="entry name" value="ParB/Sulfiredoxin_sf"/>
</dbReference>
<dbReference type="EMBL" id="VITO01000029">
    <property type="protein sequence ID" value="TWB15623.1"/>
    <property type="molecule type" value="Genomic_DNA"/>
</dbReference>
<reference evidence="4 5" key="1">
    <citation type="submission" date="2019-06" db="EMBL/GenBank/DDBJ databases">
        <title>Genomic Encyclopedia of Type Strains, Phase IV (KMG-V): Genome sequencing to study the core and pangenomes of soil and plant-associated prokaryotes.</title>
        <authorList>
            <person name="Whitman W."/>
        </authorList>
    </citation>
    <scope>NUCLEOTIDE SEQUENCE [LARGE SCALE GENOMIC DNA]</scope>
    <source>
        <strain evidence="4 5">BR 11865</strain>
    </source>
</reference>
<dbReference type="SMART" id="SM00530">
    <property type="entry name" value="HTH_XRE"/>
    <property type="match status" value="1"/>
</dbReference>
<dbReference type="Pfam" id="PF02195">
    <property type="entry name" value="ParB_N"/>
    <property type="match status" value="1"/>
</dbReference>
<dbReference type="RefSeq" id="WP_145620217.1">
    <property type="nucleotide sequence ID" value="NZ_VITO01000029.1"/>
</dbReference>
<dbReference type="Pfam" id="PF17762">
    <property type="entry name" value="HTH_ParB"/>
    <property type="match status" value="1"/>
</dbReference>
<protein>
    <submittedName>
        <fullName evidence="4">ParB/RepB/Spo0J family partition protein</fullName>
    </submittedName>
</protein>
<dbReference type="SUPFAM" id="SSF109709">
    <property type="entry name" value="KorB DNA-binding domain-like"/>
    <property type="match status" value="1"/>
</dbReference>
<gene>
    <name evidence="4" type="ORF">FBZ88_12976</name>
</gene>
<dbReference type="InterPro" id="IPR003115">
    <property type="entry name" value="ParB_N"/>
</dbReference>
<dbReference type="Proteomes" id="UP000316545">
    <property type="component" value="Unassembled WGS sequence"/>
</dbReference>
<dbReference type="CDD" id="cd00093">
    <property type="entry name" value="HTH_XRE"/>
    <property type="match status" value="1"/>
</dbReference>